<accession>A0A2A4IZV2</accession>
<feature type="signal peptide" evidence="1">
    <location>
        <begin position="1"/>
        <end position="15"/>
    </location>
</feature>
<keyword evidence="1" id="KW-0732">Signal</keyword>
<evidence type="ECO:0000313" key="2">
    <source>
        <dbReference type="EMBL" id="PCG65026.1"/>
    </source>
</evidence>
<gene>
    <name evidence="2" type="ORF">B5V51_9806</name>
</gene>
<organism evidence="2">
    <name type="scientific">Heliothis virescens</name>
    <name type="common">Tobacco budworm moth</name>
    <dbReference type="NCBI Taxonomy" id="7102"/>
    <lineage>
        <taxon>Eukaryota</taxon>
        <taxon>Metazoa</taxon>
        <taxon>Ecdysozoa</taxon>
        <taxon>Arthropoda</taxon>
        <taxon>Hexapoda</taxon>
        <taxon>Insecta</taxon>
        <taxon>Pterygota</taxon>
        <taxon>Neoptera</taxon>
        <taxon>Endopterygota</taxon>
        <taxon>Lepidoptera</taxon>
        <taxon>Glossata</taxon>
        <taxon>Ditrysia</taxon>
        <taxon>Noctuoidea</taxon>
        <taxon>Noctuidae</taxon>
        <taxon>Heliothinae</taxon>
        <taxon>Heliothis</taxon>
    </lineage>
</organism>
<dbReference type="EMBL" id="NWSH01004511">
    <property type="protein sequence ID" value="PCG65026.1"/>
    <property type="molecule type" value="Genomic_DNA"/>
</dbReference>
<name>A0A2A4IZV2_HELVI</name>
<sequence>MWCVWFLACVCAALASVVDINDTVFATLPPLYGLDDWSQCQRDGDVYCMVDAALHSPRPSPVMMLLQVCTPVGDSRSNSCSHTC</sequence>
<feature type="chain" id="PRO_5012675247" description="Secreted protein" evidence="1">
    <location>
        <begin position="16"/>
        <end position="84"/>
    </location>
</feature>
<evidence type="ECO:0008006" key="3">
    <source>
        <dbReference type="Google" id="ProtNLM"/>
    </source>
</evidence>
<protein>
    <recommendedName>
        <fullName evidence="3">Secreted protein</fullName>
    </recommendedName>
</protein>
<comment type="caution">
    <text evidence="2">The sequence shown here is derived from an EMBL/GenBank/DDBJ whole genome shotgun (WGS) entry which is preliminary data.</text>
</comment>
<proteinExistence type="predicted"/>
<evidence type="ECO:0000256" key="1">
    <source>
        <dbReference type="SAM" id="SignalP"/>
    </source>
</evidence>
<dbReference type="AlphaFoldDB" id="A0A2A4IZV2"/>
<reference evidence="2" key="1">
    <citation type="submission" date="2017-09" db="EMBL/GenBank/DDBJ databases">
        <title>Contemporary evolution of a Lepidopteran species, Heliothis virescens, in response to modern agricultural practices.</title>
        <authorList>
            <person name="Fritz M.L."/>
            <person name="Deyonke A.M."/>
            <person name="Papanicolaou A."/>
            <person name="Micinski S."/>
            <person name="Westbrook J."/>
            <person name="Gould F."/>
        </authorList>
    </citation>
    <scope>NUCLEOTIDE SEQUENCE [LARGE SCALE GENOMIC DNA]</scope>
    <source>
        <strain evidence="2">HvINT-</strain>
        <tissue evidence="2">Whole body</tissue>
    </source>
</reference>